<keyword evidence="1" id="KW-0223">Dioxygenase</keyword>
<dbReference type="GO" id="GO:0051213">
    <property type="term" value="F:dioxygenase activity"/>
    <property type="evidence" value="ECO:0007669"/>
    <property type="project" value="UniProtKB-KW"/>
</dbReference>
<dbReference type="SUPFAM" id="SSF51197">
    <property type="entry name" value="Clavaminate synthase-like"/>
    <property type="match status" value="1"/>
</dbReference>
<dbReference type="PANTHER" id="PTHR20883:SF49">
    <property type="entry name" value="PHYTANOYL-COA DIOXYGENASE"/>
    <property type="match status" value="1"/>
</dbReference>
<dbReference type="Proteomes" id="UP001364156">
    <property type="component" value="Chromosome"/>
</dbReference>
<dbReference type="Pfam" id="PF05721">
    <property type="entry name" value="PhyH"/>
    <property type="match status" value="1"/>
</dbReference>
<organism evidence="1 2">
    <name type="scientific">Roseovarius phycicola</name>
    <dbReference type="NCBI Taxonomy" id="3080976"/>
    <lineage>
        <taxon>Bacteria</taxon>
        <taxon>Pseudomonadati</taxon>
        <taxon>Pseudomonadota</taxon>
        <taxon>Alphaproteobacteria</taxon>
        <taxon>Rhodobacterales</taxon>
        <taxon>Roseobacteraceae</taxon>
        <taxon>Roseovarius</taxon>
    </lineage>
</organism>
<dbReference type="EMBL" id="CP146069">
    <property type="protein sequence ID" value="WWR46582.1"/>
    <property type="molecule type" value="Genomic_DNA"/>
</dbReference>
<dbReference type="RefSeq" id="WP_338549435.1">
    <property type="nucleotide sequence ID" value="NZ_CP146069.1"/>
</dbReference>
<dbReference type="PANTHER" id="PTHR20883">
    <property type="entry name" value="PHYTANOYL-COA DIOXYGENASE DOMAIN CONTAINING 1"/>
    <property type="match status" value="1"/>
</dbReference>
<protein>
    <submittedName>
        <fullName evidence="1">Phytanoyl-CoA dioxygenase family protein</fullName>
    </submittedName>
</protein>
<gene>
    <name evidence="1" type="ORF">RZ517_17750</name>
</gene>
<keyword evidence="1" id="KW-0560">Oxidoreductase</keyword>
<sequence length="268" mass="30539">MPHPLISHSHVHAYQRDGVVMIPGLFADWVDTLRDGIERNMHNPGPYASENLKEGEGGRFFDDYCNWQDVPEFADVITNSPAAEVAADLMKSQSVQMFHDHVLVKEPGTSKPTPWHQDGPYYFVDGTQNISFWCPVDPVEDASLRCVKGSHLWEKPVLPTRWLSEDNFYPNPDEFIPVPDPDAEDMDVAEWPMQPGDAVAFNFGILHGARGNETTRRRRAFSLRLVGDDARYVERQGRTSPPFPGHNMSPGDWLREDWFPKIWPRPSS</sequence>
<dbReference type="Gene3D" id="2.60.120.620">
    <property type="entry name" value="q2cbj1_9rhob like domain"/>
    <property type="match status" value="1"/>
</dbReference>
<accession>A0ABZ2HH26</accession>
<name>A0ABZ2HH26_9RHOB</name>
<proteinExistence type="predicted"/>
<reference evidence="1 2" key="1">
    <citation type="submission" date="2023-10" db="EMBL/GenBank/DDBJ databases">
        <title>Roseovarius strain S88 nov., isolated from a marine algae.</title>
        <authorList>
            <person name="Lee M.W."/>
            <person name="Lee J.K."/>
            <person name="Kim J.M."/>
            <person name="Choi D.G."/>
            <person name="Baek J.H."/>
            <person name="Bayburt H."/>
            <person name="Jung J.J."/>
            <person name="Han D.M."/>
            <person name="Jeon C.O."/>
        </authorList>
    </citation>
    <scope>NUCLEOTIDE SEQUENCE [LARGE SCALE GENOMIC DNA]</scope>
    <source>
        <strain evidence="1 2">S88</strain>
    </source>
</reference>
<evidence type="ECO:0000313" key="2">
    <source>
        <dbReference type="Proteomes" id="UP001364156"/>
    </source>
</evidence>
<keyword evidence="2" id="KW-1185">Reference proteome</keyword>
<dbReference type="InterPro" id="IPR008775">
    <property type="entry name" value="Phytyl_CoA_dOase-like"/>
</dbReference>
<evidence type="ECO:0000313" key="1">
    <source>
        <dbReference type="EMBL" id="WWR46582.1"/>
    </source>
</evidence>